<comment type="caution">
    <text evidence="1">The sequence shown here is derived from an EMBL/GenBank/DDBJ whole genome shotgun (WGS) entry which is preliminary data.</text>
</comment>
<dbReference type="Gene3D" id="2.60.120.10">
    <property type="entry name" value="Jelly Rolls"/>
    <property type="match status" value="1"/>
</dbReference>
<organism evidence="1 2">
    <name type="scientific">Rhizobium rhizogenes</name>
    <name type="common">Agrobacterium rhizogenes</name>
    <dbReference type="NCBI Taxonomy" id="359"/>
    <lineage>
        <taxon>Bacteria</taxon>
        <taxon>Pseudomonadati</taxon>
        <taxon>Pseudomonadota</taxon>
        <taxon>Alphaproteobacteria</taxon>
        <taxon>Hyphomicrobiales</taxon>
        <taxon>Rhizobiaceae</taxon>
        <taxon>Rhizobium/Agrobacterium group</taxon>
        <taxon>Rhizobium</taxon>
    </lineage>
</organism>
<dbReference type="PIRSF" id="PIRSF019307">
    <property type="entry name" value="UCP019307"/>
    <property type="match status" value="1"/>
</dbReference>
<dbReference type="Proteomes" id="UP000244335">
    <property type="component" value="Unassembled WGS sequence"/>
</dbReference>
<dbReference type="InterPro" id="IPR011051">
    <property type="entry name" value="RmlC_Cupin_sf"/>
</dbReference>
<name>A0AA92H7M4_RHIRH</name>
<dbReference type="InterPro" id="IPR014710">
    <property type="entry name" value="RmlC-like_jellyroll"/>
</dbReference>
<dbReference type="EMBL" id="QDFR01000009">
    <property type="protein sequence ID" value="PVE50879.1"/>
    <property type="molecule type" value="Genomic_DNA"/>
</dbReference>
<accession>A0AA92H7M4</accession>
<dbReference type="InterPro" id="IPR047121">
    <property type="entry name" value="YjiB-like"/>
</dbReference>
<dbReference type="InterPro" id="IPR014500">
    <property type="entry name" value="UCP019307_cupin"/>
</dbReference>
<dbReference type="PANTHER" id="PTHR36448:SF2">
    <property type="entry name" value="CUPIN TYPE-1 DOMAIN-CONTAINING PROTEIN"/>
    <property type="match status" value="1"/>
</dbReference>
<evidence type="ECO:0000313" key="2">
    <source>
        <dbReference type="Proteomes" id="UP000244335"/>
    </source>
</evidence>
<dbReference type="CDD" id="cd02219">
    <property type="entry name" value="cupin_YjlB-like"/>
    <property type="match status" value="1"/>
</dbReference>
<dbReference type="PANTHER" id="PTHR36448">
    <property type="entry name" value="BLR7373 PROTEIN"/>
    <property type="match status" value="1"/>
</dbReference>
<protein>
    <submittedName>
        <fullName evidence="1">Cupin</fullName>
    </submittedName>
</protein>
<dbReference type="RefSeq" id="WP_116494512.1">
    <property type="nucleotide sequence ID" value="NZ_QDFR01000009.1"/>
</dbReference>
<evidence type="ECO:0000313" key="1">
    <source>
        <dbReference type="EMBL" id="PVE50879.1"/>
    </source>
</evidence>
<proteinExistence type="predicted"/>
<sequence>MQIDYFILSPSDWVPNHPTLPVLVYSQIRADMDSSAFEDMFHDNGWTGIWRNGVFAYHHYHAGAHEVLGVGRGEAKLQIGGPDGKILDVRQGDCLLLPAGTGHKRLESSSDFQVVGAYPPRQEADIQRDAPNEKMLARIKSLPVPETDPVLKTSGGLVALWR</sequence>
<dbReference type="AlphaFoldDB" id="A0AA92H7M4"/>
<reference evidence="1 2" key="1">
    <citation type="submission" date="2018-04" db="EMBL/GenBank/DDBJ databases">
        <authorList>
            <person name="Hagen T."/>
        </authorList>
    </citation>
    <scope>NUCLEOTIDE SEQUENCE [LARGE SCALE GENOMIC DNA]</scope>
    <source>
        <strain evidence="1 2">TPD7009</strain>
    </source>
</reference>
<dbReference type="SUPFAM" id="SSF51182">
    <property type="entry name" value="RmlC-like cupins"/>
    <property type="match status" value="1"/>
</dbReference>
<gene>
    <name evidence="1" type="ORF">DC430_20165</name>
</gene>